<evidence type="ECO:0000259" key="2">
    <source>
        <dbReference type="Pfam" id="PF03372"/>
    </source>
</evidence>
<dbReference type="Proteomes" id="UP001060018">
    <property type="component" value="Chromosome"/>
</dbReference>
<keyword evidence="3" id="KW-0378">Hydrolase</keyword>
<feature type="transmembrane region" description="Helical" evidence="1">
    <location>
        <begin position="44"/>
        <end position="61"/>
    </location>
</feature>
<evidence type="ECO:0000256" key="1">
    <source>
        <dbReference type="SAM" id="Phobius"/>
    </source>
</evidence>
<dbReference type="InterPro" id="IPR005135">
    <property type="entry name" value="Endo/exonuclease/phosphatase"/>
</dbReference>
<name>A0AA95BQZ2_9MICC</name>
<keyword evidence="3" id="KW-0255">Endonuclease</keyword>
<evidence type="ECO:0000313" key="3">
    <source>
        <dbReference type="EMBL" id="UUX57987.1"/>
    </source>
</evidence>
<feature type="transmembrane region" description="Helical" evidence="1">
    <location>
        <begin position="12"/>
        <end position="32"/>
    </location>
</feature>
<dbReference type="RefSeq" id="WP_257745343.1">
    <property type="nucleotide sequence ID" value="NZ_CP102487.1"/>
</dbReference>
<dbReference type="Gene3D" id="3.60.10.10">
    <property type="entry name" value="Endonuclease/exonuclease/phosphatase"/>
    <property type="match status" value="1"/>
</dbReference>
<keyword evidence="1" id="KW-1133">Transmembrane helix</keyword>
<keyword evidence="3" id="KW-0540">Nuclease</keyword>
<feature type="domain" description="Endonuclease/exonuclease/phosphatase" evidence="2">
    <location>
        <begin position="103"/>
        <end position="307"/>
    </location>
</feature>
<dbReference type="InterPro" id="IPR036691">
    <property type="entry name" value="Endo/exonu/phosph_ase_sf"/>
</dbReference>
<reference evidence="3" key="1">
    <citation type="journal article" date="2022" name="Pest Manag. Sci.">
        <title>Glutamicibacter halophytocola-mediated host fitness of potato tuber moth on Solanaceae crops.</title>
        <authorList>
            <person name="Wang W."/>
            <person name="Xiao G."/>
            <person name="Du G."/>
            <person name="Chang L."/>
            <person name="Yang Y."/>
            <person name="Ye J."/>
            <person name="Chen B."/>
        </authorList>
    </citation>
    <scope>NUCLEOTIDE SEQUENCE</scope>
    <source>
        <strain evidence="3">S2</strain>
    </source>
</reference>
<protein>
    <submittedName>
        <fullName evidence="3">Endonuclease/exonuclease/phosphatase family protein</fullName>
    </submittedName>
</protein>
<gene>
    <name evidence="3" type="ORF">NUH22_11775</name>
</gene>
<sequence>MTLNRPRPRSPWLWAILMLPCLGIGILPYITWTAAGWVPRLQAFQPWMLLGIAVAVLLASFKRRWLVSAVVLVLLAIGAVPNLAMTTGESLPSDATPELTVFSFNALKAGADAGQLSQSIKIADPDVLVLVETSESLQHRLAAQGALDNLPYRSAPVPAGGEADTVIYSRYPARERSGSLGPDATNWYGLPIVDIASPRGPITVVGVHIYPPLQNARRWQGGLLALQQWVAEQEDESVILAGDFNSTRAHPQFRELVSSMGPERSLFPISTWPTGGRVPPMIGIDHVLSRGFVPLKQETAKIDGSDHLALIVKLGVPH</sequence>
<dbReference type="GO" id="GO:0004519">
    <property type="term" value="F:endonuclease activity"/>
    <property type="evidence" value="ECO:0007669"/>
    <property type="project" value="UniProtKB-KW"/>
</dbReference>
<dbReference type="EMBL" id="CP102487">
    <property type="protein sequence ID" value="UUX57987.1"/>
    <property type="molecule type" value="Genomic_DNA"/>
</dbReference>
<feature type="transmembrane region" description="Helical" evidence="1">
    <location>
        <begin position="66"/>
        <end position="84"/>
    </location>
</feature>
<proteinExistence type="predicted"/>
<keyword evidence="1" id="KW-0472">Membrane</keyword>
<keyword evidence="1" id="KW-0812">Transmembrane</keyword>
<organism evidence="3 4">
    <name type="scientific">Glutamicibacter halophytocola</name>
    <dbReference type="NCBI Taxonomy" id="1933880"/>
    <lineage>
        <taxon>Bacteria</taxon>
        <taxon>Bacillati</taxon>
        <taxon>Actinomycetota</taxon>
        <taxon>Actinomycetes</taxon>
        <taxon>Micrococcales</taxon>
        <taxon>Micrococcaceae</taxon>
        <taxon>Glutamicibacter</taxon>
    </lineage>
</organism>
<accession>A0AA95BQZ2</accession>
<evidence type="ECO:0000313" key="4">
    <source>
        <dbReference type="Proteomes" id="UP001060018"/>
    </source>
</evidence>
<dbReference type="SUPFAM" id="SSF56219">
    <property type="entry name" value="DNase I-like"/>
    <property type="match status" value="1"/>
</dbReference>
<dbReference type="Pfam" id="PF03372">
    <property type="entry name" value="Exo_endo_phos"/>
    <property type="match status" value="1"/>
</dbReference>
<dbReference type="AlphaFoldDB" id="A0AA95BQZ2"/>